<reference evidence="4 5" key="1">
    <citation type="submission" date="2024-02" db="EMBL/GenBank/DDBJ databases">
        <title>First draft genome assembly of two strains of Seiridium cardinale.</title>
        <authorList>
            <person name="Emiliani G."/>
            <person name="Scali E."/>
        </authorList>
    </citation>
    <scope>NUCLEOTIDE SEQUENCE [LARGE SCALE GENOMIC DNA]</scope>
    <source>
        <strain evidence="4 5">BM-138-000479</strain>
    </source>
</reference>
<evidence type="ECO:0000313" key="5">
    <source>
        <dbReference type="Proteomes" id="UP001465668"/>
    </source>
</evidence>
<accession>A0ABR2XQP9</accession>
<name>A0ABR2XQP9_9PEZI</name>
<dbReference type="PANTHER" id="PTHR10366">
    <property type="entry name" value="NAD DEPENDENT EPIMERASE/DEHYDRATASE"/>
    <property type="match status" value="1"/>
</dbReference>
<dbReference type="InterPro" id="IPR036291">
    <property type="entry name" value="NAD(P)-bd_dom_sf"/>
</dbReference>
<evidence type="ECO:0000256" key="2">
    <source>
        <dbReference type="ARBA" id="ARBA00023445"/>
    </source>
</evidence>
<dbReference type="PANTHER" id="PTHR10366:SF564">
    <property type="entry name" value="STEROL-4-ALPHA-CARBOXYLATE 3-DEHYDROGENASE, DECARBOXYLATING"/>
    <property type="match status" value="1"/>
</dbReference>
<dbReference type="EMBL" id="JARVKM010000029">
    <property type="protein sequence ID" value="KAK9776151.1"/>
    <property type="molecule type" value="Genomic_DNA"/>
</dbReference>
<dbReference type="InterPro" id="IPR050425">
    <property type="entry name" value="NAD(P)_dehydrat-like"/>
</dbReference>
<protein>
    <submittedName>
        <fullName evidence="4">Dihydroflavonol 4-reductase</fullName>
    </submittedName>
</protein>
<keyword evidence="5" id="KW-1185">Reference proteome</keyword>
<organism evidence="4 5">
    <name type="scientific">Seiridium cardinale</name>
    <dbReference type="NCBI Taxonomy" id="138064"/>
    <lineage>
        <taxon>Eukaryota</taxon>
        <taxon>Fungi</taxon>
        <taxon>Dikarya</taxon>
        <taxon>Ascomycota</taxon>
        <taxon>Pezizomycotina</taxon>
        <taxon>Sordariomycetes</taxon>
        <taxon>Xylariomycetidae</taxon>
        <taxon>Amphisphaeriales</taxon>
        <taxon>Sporocadaceae</taxon>
        <taxon>Seiridium</taxon>
    </lineage>
</organism>
<dbReference type="Pfam" id="PF01073">
    <property type="entry name" value="3Beta_HSD"/>
    <property type="match status" value="1"/>
</dbReference>
<keyword evidence="1" id="KW-0560">Oxidoreductase</keyword>
<comment type="caution">
    <text evidence="4">The sequence shown here is derived from an EMBL/GenBank/DDBJ whole genome shotgun (WGS) entry which is preliminary data.</text>
</comment>
<sequence>MSSKGLVLAGYAVRGTVRSRKSVDGLVAALSDYIKNGLLEIVEVPDITVSGAFDSSLEGVTDVAHLATPVSVTNTDVVGIYLAALQGTLSILDSTLRYAGIESFVFMSSVAAFISYSQPRTYTEADWHDESVEIVDEQGAAAGGLMVYTASKVKAERVFWSWIESKKPSFRAVALCPVVIVGGRTAFGVPQAVADILQEAYPDRKHIIKEGTPGQGYSPTGESVASWADLDSSKAVKATGQDWISYKKMVLHAAKMFEGFL</sequence>
<evidence type="ECO:0000256" key="1">
    <source>
        <dbReference type="ARBA" id="ARBA00023002"/>
    </source>
</evidence>
<dbReference type="SUPFAM" id="SSF51735">
    <property type="entry name" value="NAD(P)-binding Rossmann-fold domains"/>
    <property type="match status" value="1"/>
</dbReference>
<proteinExistence type="inferred from homology"/>
<evidence type="ECO:0000259" key="3">
    <source>
        <dbReference type="Pfam" id="PF01073"/>
    </source>
</evidence>
<gene>
    <name evidence="4" type="ORF">SCAR479_07057</name>
</gene>
<feature type="domain" description="3-beta hydroxysteroid dehydrogenase/isomerase" evidence="3">
    <location>
        <begin position="44"/>
        <end position="190"/>
    </location>
</feature>
<dbReference type="Proteomes" id="UP001465668">
    <property type="component" value="Unassembled WGS sequence"/>
</dbReference>
<evidence type="ECO:0000313" key="4">
    <source>
        <dbReference type="EMBL" id="KAK9776151.1"/>
    </source>
</evidence>
<dbReference type="InterPro" id="IPR002225">
    <property type="entry name" value="3Beta_OHSteriod_DH/Estase"/>
</dbReference>
<dbReference type="Gene3D" id="3.40.50.720">
    <property type="entry name" value="NAD(P)-binding Rossmann-like Domain"/>
    <property type="match status" value="2"/>
</dbReference>
<comment type="similarity">
    <text evidence="2">Belongs to the NAD(P)-dependent epimerase/dehydratase family. Dihydroflavonol-4-reductase subfamily.</text>
</comment>